<protein>
    <submittedName>
        <fullName evidence="2">Uncharacterized protein</fullName>
    </submittedName>
</protein>
<organism evidence="2 3">
    <name type="scientific">Jannaschia donghaensis</name>
    <dbReference type="NCBI Taxonomy" id="420998"/>
    <lineage>
        <taxon>Bacteria</taxon>
        <taxon>Pseudomonadati</taxon>
        <taxon>Pseudomonadota</taxon>
        <taxon>Alphaproteobacteria</taxon>
        <taxon>Rhodobacterales</taxon>
        <taxon>Roseobacteraceae</taxon>
        <taxon>Jannaschia</taxon>
    </lineage>
</organism>
<feature type="compositionally biased region" description="Basic residues" evidence="1">
    <location>
        <begin position="57"/>
        <end position="73"/>
    </location>
</feature>
<name>A0A0M6YFV7_9RHOB</name>
<evidence type="ECO:0000313" key="3">
    <source>
        <dbReference type="Proteomes" id="UP000049222"/>
    </source>
</evidence>
<keyword evidence="3" id="KW-1185">Reference proteome</keyword>
<evidence type="ECO:0000313" key="2">
    <source>
        <dbReference type="EMBL" id="CTQ48830.1"/>
    </source>
</evidence>
<dbReference type="OrthoDB" id="7868311at2"/>
<sequence>MPEKLATCCYCGRRSALRMADHTLVCGSCGAPLRNMKPLRPAHAQAIASHPADPRPHKMPRPKPMKRRKKRKSVWKKLADRVEDVWDEIEDIFD</sequence>
<dbReference type="STRING" id="420998.JDO7802_00837"/>
<evidence type="ECO:0000256" key="1">
    <source>
        <dbReference type="SAM" id="MobiDB-lite"/>
    </source>
</evidence>
<gene>
    <name evidence="2" type="ORF">JDO7802_00837</name>
</gene>
<dbReference type="EMBL" id="CXSU01000005">
    <property type="protein sequence ID" value="CTQ48830.1"/>
    <property type="molecule type" value="Genomic_DNA"/>
</dbReference>
<feature type="region of interest" description="Disordered" evidence="1">
    <location>
        <begin position="43"/>
        <end position="73"/>
    </location>
</feature>
<proteinExistence type="predicted"/>
<accession>A0A0M6YFV7</accession>
<dbReference type="AlphaFoldDB" id="A0A0M6YFV7"/>
<dbReference type="Proteomes" id="UP000049222">
    <property type="component" value="Unassembled WGS sequence"/>
</dbReference>
<reference evidence="2 3" key="1">
    <citation type="submission" date="2015-07" db="EMBL/GenBank/DDBJ databases">
        <authorList>
            <person name="Noorani M."/>
        </authorList>
    </citation>
    <scope>NUCLEOTIDE SEQUENCE [LARGE SCALE GENOMIC DNA]</scope>
    <source>
        <strain evidence="2 3">CECT 7802</strain>
    </source>
</reference>